<evidence type="ECO:0000256" key="8">
    <source>
        <dbReference type="SAM" id="MobiDB-lite"/>
    </source>
</evidence>
<protein>
    <submittedName>
        <fullName evidence="11">Fatty acid synthase</fullName>
    </submittedName>
</protein>
<dbReference type="Pfam" id="PF02801">
    <property type="entry name" value="Ketoacyl-synt_C"/>
    <property type="match status" value="1"/>
</dbReference>
<evidence type="ECO:0000256" key="7">
    <source>
        <dbReference type="SAM" id="Coils"/>
    </source>
</evidence>
<dbReference type="GO" id="GO:0004312">
    <property type="term" value="F:fatty acid synthase activity"/>
    <property type="evidence" value="ECO:0007669"/>
    <property type="project" value="InterPro"/>
</dbReference>
<dbReference type="GO" id="GO:0016787">
    <property type="term" value="F:hydrolase activity"/>
    <property type="evidence" value="ECO:0007669"/>
    <property type="project" value="UniProtKB-KW"/>
</dbReference>
<dbReference type="InterPro" id="IPR014043">
    <property type="entry name" value="Acyl_transferase_dom"/>
</dbReference>
<dbReference type="Proteomes" id="UP000242474">
    <property type="component" value="Unassembled WGS sequence"/>
</dbReference>
<evidence type="ECO:0000256" key="3">
    <source>
        <dbReference type="ARBA" id="ARBA00022679"/>
    </source>
</evidence>
<dbReference type="InterPro" id="IPR016035">
    <property type="entry name" value="Acyl_Trfase/lysoPLipase"/>
</dbReference>
<dbReference type="CDD" id="cd08950">
    <property type="entry name" value="KR_fFAS_SDR_c_like"/>
    <property type="match status" value="1"/>
</dbReference>
<dbReference type="InterPro" id="IPR009081">
    <property type="entry name" value="PP-bd_ACP"/>
</dbReference>
<dbReference type="GO" id="GO:0008897">
    <property type="term" value="F:holo-[acyl-carrier-protein] synthase activity"/>
    <property type="evidence" value="ECO:0007669"/>
    <property type="project" value="InterPro"/>
</dbReference>
<dbReference type="InterPro" id="IPR036291">
    <property type="entry name" value="NAD(P)-bd_dom_sf"/>
</dbReference>
<dbReference type="PRINTS" id="PR01483">
    <property type="entry name" value="FASYNTHASE"/>
</dbReference>
<dbReference type="InterPro" id="IPR032088">
    <property type="entry name" value="SAT"/>
</dbReference>
<dbReference type="InterPro" id="IPR013785">
    <property type="entry name" value="Aldolase_TIM"/>
</dbReference>
<dbReference type="Gene3D" id="3.10.129.10">
    <property type="entry name" value="Hotdog Thioesterase"/>
    <property type="match status" value="1"/>
</dbReference>
<dbReference type="InterPro" id="IPR041550">
    <property type="entry name" value="FASI_helical"/>
</dbReference>
<dbReference type="Gene3D" id="2.40.128.700">
    <property type="match status" value="1"/>
</dbReference>
<dbReference type="Pfam" id="PF22235">
    <property type="entry name" value="FAS1_thioest_ins"/>
    <property type="match status" value="1"/>
</dbReference>
<dbReference type="PROSITE" id="PS52004">
    <property type="entry name" value="KS3_2"/>
    <property type="match status" value="1"/>
</dbReference>
<dbReference type="PANTHER" id="PTHR10982:SF21">
    <property type="entry name" value="FATTY ACID SYNTHASE SUBUNIT BETA"/>
    <property type="match status" value="1"/>
</dbReference>
<dbReference type="PROSITE" id="PS00606">
    <property type="entry name" value="KS3_1"/>
    <property type="match status" value="1"/>
</dbReference>
<dbReference type="PROSITE" id="PS50075">
    <property type="entry name" value="CARRIER"/>
    <property type="match status" value="1"/>
</dbReference>
<dbReference type="SUPFAM" id="SSF54637">
    <property type="entry name" value="Thioesterase/thiol ester dehydrase-isomerase"/>
    <property type="match status" value="1"/>
</dbReference>
<dbReference type="InterPro" id="IPR002539">
    <property type="entry name" value="MaoC-like_dom"/>
</dbReference>
<feature type="domain" description="Ketosynthase family 3 (KS3)" evidence="10">
    <location>
        <begin position="3064"/>
        <end position="3589"/>
    </location>
</feature>
<keyword evidence="12" id="KW-1185">Reference proteome</keyword>
<dbReference type="Pfam" id="PF08354">
    <property type="entry name" value="Fas1-AflB-like_hel"/>
    <property type="match status" value="1"/>
</dbReference>
<evidence type="ECO:0000259" key="10">
    <source>
        <dbReference type="PROSITE" id="PS52004"/>
    </source>
</evidence>
<evidence type="ECO:0000256" key="2">
    <source>
        <dbReference type="ARBA" id="ARBA00022553"/>
    </source>
</evidence>
<dbReference type="InterPro" id="IPR047224">
    <property type="entry name" value="FAS_alpha_su_C"/>
</dbReference>
<dbReference type="Pfam" id="PF00109">
    <property type="entry name" value="ketoacyl-synt"/>
    <property type="match status" value="1"/>
</dbReference>
<dbReference type="SUPFAM" id="SSF53901">
    <property type="entry name" value="Thiolase-like"/>
    <property type="match status" value="2"/>
</dbReference>
<dbReference type="Pfam" id="PF18325">
    <property type="entry name" value="Fas_alpha_ACP"/>
    <property type="match status" value="1"/>
</dbReference>
<keyword evidence="6" id="KW-0560">Oxidoreductase</keyword>
<dbReference type="PANTHER" id="PTHR10982">
    <property type="entry name" value="MALONYL COA-ACYL CARRIER PROTEIN TRANSACYLASE"/>
    <property type="match status" value="1"/>
</dbReference>
<dbReference type="InterPro" id="IPR039569">
    <property type="entry name" value="FAS1-like_DH_region"/>
</dbReference>
<dbReference type="GO" id="GO:0006633">
    <property type="term" value="P:fatty acid biosynthetic process"/>
    <property type="evidence" value="ECO:0007669"/>
    <property type="project" value="InterPro"/>
</dbReference>
<dbReference type="InterPro" id="IPR040899">
    <property type="entry name" value="Fas_alpha_ACP"/>
</dbReference>
<dbReference type="Pfam" id="PF17951">
    <property type="entry name" value="FAS_meander"/>
    <property type="match status" value="1"/>
</dbReference>
<evidence type="ECO:0000256" key="1">
    <source>
        <dbReference type="ARBA" id="ARBA00022450"/>
    </source>
</evidence>
<dbReference type="InterPro" id="IPR050830">
    <property type="entry name" value="Fungal_FAS"/>
</dbReference>
<dbReference type="FunFam" id="3.90.25.70:FF:000001">
    <property type="entry name" value="Fatty acid synthase subunit alpha"/>
    <property type="match status" value="1"/>
</dbReference>
<dbReference type="GO" id="GO:0019171">
    <property type="term" value="F:(3R)-hydroxyacyl-[acyl-carrier-protein] dehydratase activity"/>
    <property type="evidence" value="ECO:0007669"/>
    <property type="project" value="InterPro"/>
</dbReference>
<dbReference type="STRING" id="763665.A0A2G5B5R4"/>
<feature type="region of interest" description="Disordered" evidence="8">
    <location>
        <begin position="2522"/>
        <end position="2541"/>
    </location>
</feature>
<gene>
    <name evidence="11" type="ORF">COEREDRAFT_47266</name>
</gene>
<dbReference type="SUPFAM" id="SSF51412">
    <property type="entry name" value="Inosine monophosphate dehydrogenase (IMPDH)"/>
    <property type="match status" value="1"/>
</dbReference>
<dbReference type="CDD" id="cd00828">
    <property type="entry name" value="elong_cond_enzymes"/>
    <property type="match status" value="1"/>
</dbReference>
<dbReference type="Gene3D" id="6.20.240.10">
    <property type="match status" value="1"/>
</dbReference>
<dbReference type="SMART" id="SM00827">
    <property type="entry name" value="PKS_AT"/>
    <property type="match status" value="1"/>
</dbReference>
<evidence type="ECO:0000256" key="4">
    <source>
        <dbReference type="ARBA" id="ARBA00022801"/>
    </source>
</evidence>
<keyword evidence="7" id="KW-0175">Coiled coil</keyword>
<dbReference type="Gene3D" id="3.30.1120.100">
    <property type="match status" value="1"/>
</dbReference>
<evidence type="ECO:0000259" key="9">
    <source>
        <dbReference type="PROSITE" id="PS50075"/>
    </source>
</evidence>
<dbReference type="Gene3D" id="6.10.250.1930">
    <property type="match status" value="1"/>
</dbReference>
<accession>A0A2G5B5R4</accession>
<dbReference type="InterPro" id="IPR018201">
    <property type="entry name" value="Ketoacyl_synth_AS"/>
</dbReference>
<evidence type="ECO:0000256" key="5">
    <source>
        <dbReference type="ARBA" id="ARBA00022857"/>
    </source>
</evidence>
<dbReference type="Pfam" id="PF16073">
    <property type="entry name" value="SAT"/>
    <property type="match status" value="1"/>
</dbReference>
<keyword evidence="2" id="KW-0597">Phosphoprotein</keyword>
<dbReference type="GO" id="GO:0005835">
    <property type="term" value="C:fatty acid synthase complex"/>
    <property type="evidence" value="ECO:0007669"/>
    <property type="project" value="InterPro"/>
</dbReference>
<feature type="coiled-coil region" evidence="7">
    <location>
        <begin position="2391"/>
        <end position="2418"/>
    </location>
</feature>
<dbReference type="InterPro" id="IPR016039">
    <property type="entry name" value="Thiolase-like"/>
</dbReference>
<dbReference type="Pfam" id="PF18314">
    <property type="entry name" value="FAS_I_H"/>
    <property type="match status" value="1"/>
</dbReference>
<feature type="domain" description="Carrier" evidence="9">
    <location>
        <begin position="2174"/>
        <end position="2256"/>
    </location>
</feature>
<dbReference type="InterPro" id="IPR003965">
    <property type="entry name" value="Fatty_acid_synthase"/>
</dbReference>
<keyword evidence="5" id="KW-0521">NADP</keyword>
<dbReference type="Pfam" id="PF01575">
    <property type="entry name" value="MaoC_dehydratas"/>
    <property type="match status" value="1"/>
</dbReference>
<dbReference type="SUPFAM" id="SSF51735">
    <property type="entry name" value="NAD(P)-binding Rossmann-fold domains"/>
    <property type="match status" value="1"/>
</dbReference>
<evidence type="ECO:0000313" key="11">
    <source>
        <dbReference type="EMBL" id="PIA14341.1"/>
    </source>
</evidence>
<dbReference type="Gene3D" id="3.30.70.2490">
    <property type="match status" value="1"/>
</dbReference>
<dbReference type="InterPro" id="IPR013565">
    <property type="entry name" value="Fas1/AflB-like_central"/>
</dbReference>
<dbReference type="Gene3D" id="3.90.25.70">
    <property type="match status" value="1"/>
</dbReference>
<keyword evidence="4" id="KW-0378">Hydrolase</keyword>
<dbReference type="SMART" id="SM00825">
    <property type="entry name" value="PKS_KS"/>
    <property type="match status" value="1"/>
</dbReference>
<dbReference type="GO" id="GO:0004315">
    <property type="term" value="F:3-oxoacyl-[acyl-carrier-protein] synthase activity"/>
    <property type="evidence" value="ECO:0007669"/>
    <property type="project" value="InterPro"/>
</dbReference>
<name>A0A2G5B5R4_COERN</name>
<dbReference type="Gene3D" id="3.40.47.10">
    <property type="match status" value="1"/>
</dbReference>
<reference evidence="11 12" key="1">
    <citation type="journal article" date="2015" name="Genome Biol. Evol.">
        <title>Phylogenomic analyses indicate that early fungi evolved digesting cell walls of algal ancestors of land plants.</title>
        <authorList>
            <person name="Chang Y."/>
            <person name="Wang S."/>
            <person name="Sekimoto S."/>
            <person name="Aerts A.L."/>
            <person name="Choi C."/>
            <person name="Clum A."/>
            <person name="LaButti K.M."/>
            <person name="Lindquist E.A."/>
            <person name="Yee Ngan C."/>
            <person name="Ohm R.A."/>
            <person name="Salamov A.A."/>
            <person name="Grigoriev I.V."/>
            <person name="Spatafora J.W."/>
            <person name="Berbee M.L."/>
        </authorList>
    </citation>
    <scope>NUCLEOTIDE SEQUENCE [LARGE SCALE GENOMIC DNA]</scope>
    <source>
        <strain evidence="11 12">NRRL 1564</strain>
    </source>
</reference>
<evidence type="ECO:0000313" key="12">
    <source>
        <dbReference type="Proteomes" id="UP000242474"/>
    </source>
</evidence>
<dbReference type="Gene3D" id="6.10.140.1410">
    <property type="match status" value="1"/>
</dbReference>
<dbReference type="InterPro" id="IPR014030">
    <property type="entry name" value="Ketoacyl_synth_N"/>
</dbReference>
<dbReference type="InterPro" id="IPR001227">
    <property type="entry name" value="Ac_transferase_dom_sf"/>
</dbReference>
<dbReference type="OrthoDB" id="4251012at2759"/>
<dbReference type="InterPro" id="IPR014031">
    <property type="entry name" value="Ketoacyl_synth_C"/>
</dbReference>
<dbReference type="Pfam" id="PF00698">
    <property type="entry name" value="Acyl_transf_1"/>
    <property type="match status" value="1"/>
</dbReference>
<dbReference type="GO" id="GO:0004318">
    <property type="term" value="F:enoyl-[acyl-carrier-protein] reductase (NADH) activity"/>
    <property type="evidence" value="ECO:0007669"/>
    <property type="project" value="InterPro"/>
</dbReference>
<evidence type="ECO:0000256" key="6">
    <source>
        <dbReference type="ARBA" id="ARBA00023002"/>
    </source>
</evidence>
<organism evidence="11 12">
    <name type="scientific">Coemansia reversa (strain ATCC 12441 / NRRL 1564)</name>
    <dbReference type="NCBI Taxonomy" id="763665"/>
    <lineage>
        <taxon>Eukaryota</taxon>
        <taxon>Fungi</taxon>
        <taxon>Fungi incertae sedis</taxon>
        <taxon>Zoopagomycota</taxon>
        <taxon>Kickxellomycotina</taxon>
        <taxon>Kickxellomycetes</taxon>
        <taxon>Kickxellales</taxon>
        <taxon>Kickxellaceae</taxon>
        <taxon>Coemansia</taxon>
    </lineage>
</organism>
<dbReference type="Gene3D" id="3.40.366.10">
    <property type="entry name" value="Malonyl-Coenzyme A Acyl Carrier Protein, domain 2"/>
    <property type="match status" value="3"/>
</dbReference>
<keyword evidence="1" id="KW-0596">Phosphopantetheine</keyword>
<proteinExistence type="predicted"/>
<dbReference type="Gene3D" id="1.20.930.70">
    <property type="match status" value="1"/>
</dbReference>
<dbReference type="Gene3D" id="6.10.140.1400">
    <property type="match status" value="1"/>
</dbReference>
<dbReference type="FunFam" id="1.20.930.70:FF:000001">
    <property type="entry name" value="Fatty acid synthase beta subunit dehydratase"/>
    <property type="match status" value="1"/>
</dbReference>
<dbReference type="SUPFAM" id="SSF52151">
    <property type="entry name" value="FabD/lysophospholipase-like"/>
    <property type="match status" value="2"/>
</dbReference>
<dbReference type="EMBL" id="KZ303519">
    <property type="protein sequence ID" value="PIA14341.1"/>
    <property type="molecule type" value="Genomic_DNA"/>
</dbReference>
<sequence length="3666" mass="402100">MATTSVVYIKHGSTSVVIKTLPELADKLRNLASKFQTPDSDILLSEIELYAQFLEHCVANDDTLALVVFDAFIQKFCVNGWSIHVAVQEYGLSNESAQAVLRAYYSLWKMDEAQSKYREAAANTPPALLGSSSVRLMAMFGGQRGVGNGLEEASWLLDVYRPLLEDYVLLMSEFLQLEAQDVRVSSMYFKGFNVFEWLMFPEMAPDLQYLRAMPVCLPITGLTQLMQIMVLYKTLFMTPGELAGCFKVAVGHSLGIALATVFSMLSDEASYDILSTKILGLQMLVGALPQQEFPYYRLAQTSEESGASPKIPTPYPMVSVRGICRAELEQHISTFNAQSSSPMEQVYLAVVNTSSHFIVSGVTISAAQFVAYLTSQSAHADEDQSRIPFKKRRSIIDVSYLEIVVPYHCCLLESLVEPMYVAAQEKEWVFASSDMRLPVHACADGHDIRDETDVTHYLLESMCLFLVDWPRVLANPDITHIVDFGPGGFSGFGLLAHRNVQGRGVPVICAGALASQASRSQLGTSADLYKTQITNVITEPNWLAEFGPRLVRMAHDDTIHIDSRMHRVLGMPTVMVAGMTPTTCNSQLVSAISRAGYHAEFAGGGIHSESDLVASLKELTCLIEPGYGITLNCIYVDQRQWGYQLSTLLQLRAEGLPIAGLCIGGGVPSFEKALELVGKLRAAGLQHVSFKPSNAEVIRQVVMIAKASDGFPIVLQWTGGRGGGHHSFEDFHQPILQTYAAIRACDNITLIAGSGFGDTEGTLPYITGDWSIAYGRAPMPFDGILLGSRIMAAKEAKTSPGAKELIVAAAGLSDSEWQQTYDGAYNGVTTLLSEYGELNHVLATRAAMLYRELSTSILSKPREMQLELILARKDEIISRLNSDYMRPWFGKKTDGRVVDLEDMTYTEVISRMVELMYITHMQRWVHASYLKCVLEFIARAEARLNQTTRCIPTICGLTDADPLSFTQLITEAYPEASTRLVSSEDVQFFVSMCKRRGQKPPPFIPAFDADFGIFLAKDTIWQSEQLDAIVDQDPQRVVIQQGPVAAQYTRTVDEPVKDILNGIYHGHIDLLLQSIYGGDISKVPVVEYIGADPSSTSTGLPASVQVLETDLERTYTLPSCSNQFPDLDVWLQTLHGPTKSWLSALLTTSVFVRGCNYGENSVRRLLRPRCGRKTTVYMADGVPSVVKINDVDGSTELKIERQEGGTIELTIYKPMPSSPATLCQRFQYVPSRPAAPITQLIAHEAERVRQLYADTWVDNADNPRAFEDVDDPDATIHSSGFTITEDNIRAFCRNISNQSMQYWSRPEGKLWAPMEFAFFSAYPNILRLLCSTVLGDGQLSVVHLTNRIELAEDVQSLTAGDCITSALRIEELVNTAAGKKLVLSGTMSTGSKQIASARAVFLSRKHFIEASSQFKRICDQQIVIKLTSTAEAAALEAKEWFVYREDTFETLRPDVLITFCLDSIYRYKSNSVFSSVITTGKVTVVSDDGTIVSIADVDYAWDESHGNPVLEYLRAFELDSETFWFEDGGYQLSPNSVDDTAMIVPNTNIEYARISSDMNPIHVNPYIADIIGLPAPITHGQWTSSSTRAVIERCVAGNHPERIRSYDTEYTSMVLPRDKLSVAIFHAGMRRGRMLISGYTSKAGDERVMNFSAEIEQPHTAYVFTGQGSQHIGMGMQLYEQSAAARAIWDHADKYMIRNFGIPLLHIVRINPTEHVVYFEDEVGEEIRNKYVALSLANTEETKLSTSTTVTSESFNHRLVASSGLLNATQITQPALTAYALAAVADMRSQSLVQQNCVFAGHSLGEICALAAIGNVFSLEDVMDIAFCRGLIMQSAITRDEQGYSEFGMAAVNPSRVGKCFDEAMLLLVIGQICVANPGLLQIANYNVRESQYVVAGTLVNLAVLRMVLDAIATGGLPSDDTARTCIDQTVSDVLTRPVDPTAVRGIATIPLEGIDVPFHSTVLSACVPVFRKVLRARIKPACVSTAVLEQHYIPNLTGMLFEVSREYIERVASITNSAVLVELLGGWDSATLENSAEKSRVAVILLIELLAYQLASPVEWIRTQDYIFGSADVQRMVEIGPSPILCGMASRTLKYSAVHGKHMSLLHVERDRDAIYYRQPRKDPKDVAITTSEMPSTLPNKDSQSQEILAPQEQPEVCVDIDAQASTGRPIDDVALQAIDIVHAIVAFKMKQPLSSISTQQSIKTLVGGKSILQNEIIGDLQKEFGNRVPDKPEQISLQELSTVIGLSGVVLGKCTQPLVARLFSSKMPGGFSLTNGRTILQSMYGLGPQRQDALLLVALTMEPSSRLTGEAEAGKWLDTVAQAYAAQAGIKYAPAIGGAATAGGEAQGPVVSSAEMKKMQHAQREHIQQQIEVLARYAGINLRDGARAAESNQANAEQLQRKLDSLDAELGNDYAEGIMPHFDALKDRRFDSSWNWARQEAYEWIQETIVACGSGVVSAGIDNEKRIHQLQSRADEKLVLLLSGAVEILSADTSAALEPAKRLAERLYKACKQSLGSQPGFRELSRPMQPQTLIPPSGTVDYSEVVRTDELTFGDYVEHMKSGSFDGAPPLIHLREQTDSGQWAYSEPLSAAYYAGLGDLCGAGVTFAGKTALVTGCGRGSIGAEIARGLLMGGARVLATTSSYSRTATLYYEDMYRRYGARGSELVVVPFNQGSVQDIEGLTSFVFGKSGGSNNAVAGLGWDLDYVFPFAAVSDIGSVITNLGSHSELAQRVILTNVLRLLGSIKTAKEQLGYPGRPSLVVLPLSPNHGTFGGDGLYGECKLALETAFNRWRSETWKGHLSIAGAVIGWTRGTGLMSANNLVAQEIEKHGVRTFSTREMAFNILGLLHPLITRFAHRQPVWADLSGGLNHLRDMSKIVTNERLRIEDRCKVLQSVYQSGASDMLIRYKHAAASILTSKEVPRAARHKHCFPTARDYDSLQHLRHLEGMVNLDKVVVITGYGEVGPYGNAETRWEIEAFGELSMEGCIELAWIMGLIRHVNGPLAATSRHYTGWVDSKSGEAVRDVDIKTQYEQHILEHTGIRLIEPELVMGYDPTKKQALREVQIEHDMEPFEASAEDAAAYKKSNGDRVDVWENVGGSSWSVRFLKGALIRVPAAVSATRLVAGLLPTGWDASRFGIPEDVIKQVDPVTLYTLVATVEALVRSGITDPYELYQHIHVSEIGNTIGSGIGGASALDSVFHHRRLDKEIENDSVQETFVSTIQAWLNMLLISGAGPVNPAVGACATAVLSIDSAVEAIQSGKARVMLAGGVDDFFEVSTTEFGSMGATANTIEENARGRTASEMSRPCTSTRSGFVEGEGAGVVVLMSATAAIECGAPIYGVVAMSATATDKQGRSIPAPGQGVLTSARELGSPASSRMLDFSYRSRKLQQQLDVLDLWRQTELDELKTDDGTTDAEHLAGEIEHLYLRQKMALQDTWFNEFWKRSSHISPLRGSLAAWGLTADDIGLASFHGTSTLANDKNESNVLNAQLRHLGRTPGHVIPVVCQKWLTGHSKGAAASFMLNGVLKSFQTGLIPGNRNADNISQELRDYDYPLYLSNTVQTTGIKAALLKTFGFGQVGGELLVLHPDYVLATLDSEQLDAYNNKVQQRSFKAERYLQDVLVGRHPFVQVKNKPPFTIEQEQEVYLNPLARARYDPIRREYTF</sequence>
<dbReference type="InterPro" id="IPR020841">
    <property type="entry name" value="PKS_Beta-ketoAc_synthase_dom"/>
</dbReference>
<dbReference type="Gene3D" id="3.40.50.720">
    <property type="entry name" value="NAD(P)-binding Rossmann-like Domain"/>
    <property type="match status" value="2"/>
</dbReference>
<dbReference type="InterPro" id="IPR029069">
    <property type="entry name" value="HotDog_dom_sf"/>
</dbReference>
<keyword evidence="3" id="KW-0808">Transferase</keyword>
<dbReference type="InterPro" id="IPR040883">
    <property type="entry name" value="FAS_meander"/>
</dbReference>
<dbReference type="Pfam" id="PF13452">
    <property type="entry name" value="FAS1_DH_region"/>
    <property type="match status" value="1"/>
</dbReference>
<dbReference type="Gene3D" id="3.20.20.70">
    <property type="entry name" value="Aldolase class I"/>
    <property type="match status" value="2"/>
</dbReference>